<dbReference type="InterPro" id="IPR052715">
    <property type="entry name" value="RAYT_transposase"/>
</dbReference>
<sequence length="213" mass="23966">MGDCSISPERLSALDRNSECQRAVASENSLVEIRKSPVAFHINLMAPLNSRRHTVPMSRISTSQSSRLRRGRINAPDCAYVITFCTDNRAAVFANPNCASLMHDLFRNMAIAEPESLYAWVLMPDHVHCVMVIRPGQTLARLVGSLKGRTAQQFHAATGKRGSLWQNGFHDHAIRRHEHMDPILTYMAENPLRAGLVEHIADWPWIGGTWMEQ</sequence>
<dbReference type="InterPro" id="IPR036515">
    <property type="entry name" value="Transposase_17_sf"/>
</dbReference>
<proteinExistence type="predicted"/>
<reference evidence="2 3" key="1">
    <citation type="submission" date="2018-03" db="EMBL/GenBank/DDBJ databases">
        <title>Ahniella affigens gen. nov., sp. nov., a gammaproteobacterium isolated from sandy soil near a stream.</title>
        <authorList>
            <person name="Ko Y."/>
            <person name="Kim J.-H."/>
        </authorList>
    </citation>
    <scope>NUCLEOTIDE SEQUENCE [LARGE SCALE GENOMIC DNA]</scope>
    <source>
        <strain evidence="2 3">D13</strain>
    </source>
</reference>
<organism evidence="2 3">
    <name type="scientific">Ahniella affigens</name>
    <dbReference type="NCBI Taxonomy" id="2021234"/>
    <lineage>
        <taxon>Bacteria</taxon>
        <taxon>Pseudomonadati</taxon>
        <taxon>Pseudomonadota</taxon>
        <taxon>Gammaproteobacteria</taxon>
        <taxon>Lysobacterales</taxon>
        <taxon>Rhodanobacteraceae</taxon>
        <taxon>Ahniella</taxon>
    </lineage>
</organism>
<dbReference type="GO" id="GO:0006313">
    <property type="term" value="P:DNA transposition"/>
    <property type="evidence" value="ECO:0007669"/>
    <property type="project" value="InterPro"/>
</dbReference>
<dbReference type="SMART" id="SM01321">
    <property type="entry name" value="Y1_Tnp"/>
    <property type="match status" value="1"/>
</dbReference>
<dbReference type="KEGG" id="xba:C7S18_03640"/>
<dbReference type="NCBIfam" id="NF047646">
    <property type="entry name" value="REP_Tyr_transpos"/>
    <property type="match status" value="1"/>
</dbReference>
<keyword evidence="3" id="KW-1185">Reference proteome</keyword>
<dbReference type="PANTHER" id="PTHR36966:SF1">
    <property type="entry name" value="REP-ASSOCIATED TYROSINE TRANSPOSASE"/>
    <property type="match status" value="1"/>
</dbReference>
<dbReference type="EMBL" id="CP027860">
    <property type="protein sequence ID" value="AVP96336.1"/>
    <property type="molecule type" value="Genomic_DNA"/>
</dbReference>
<dbReference type="OrthoDB" id="9791101at2"/>
<dbReference type="Pfam" id="PF01797">
    <property type="entry name" value="Y1_Tnp"/>
    <property type="match status" value="1"/>
</dbReference>
<dbReference type="RefSeq" id="WP_106890265.1">
    <property type="nucleotide sequence ID" value="NZ_CP027860.1"/>
</dbReference>
<accession>A0A2P1PNC1</accession>
<dbReference type="PANTHER" id="PTHR36966">
    <property type="entry name" value="REP-ASSOCIATED TYROSINE TRANSPOSASE"/>
    <property type="match status" value="1"/>
</dbReference>
<dbReference type="SUPFAM" id="SSF143422">
    <property type="entry name" value="Transposase IS200-like"/>
    <property type="match status" value="1"/>
</dbReference>
<evidence type="ECO:0000313" key="2">
    <source>
        <dbReference type="EMBL" id="AVP96336.1"/>
    </source>
</evidence>
<dbReference type="GO" id="GO:0004803">
    <property type="term" value="F:transposase activity"/>
    <property type="evidence" value="ECO:0007669"/>
    <property type="project" value="InterPro"/>
</dbReference>
<dbReference type="InterPro" id="IPR002686">
    <property type="entry name" value="Transposase_17"/>
</dbReference>
<protein>
    <submittedName>
        <fullName evidence="2">Transposase</fullName>
    </submittedName>
</protein>
<gene>
    <name evidence="2" type="ORF">C7S18_03640</name>
</gene>
<evidence type="ECO:0000259" key="1">
    <source>
        <dbReference type="SMART" id="SM01321"/>
    </source>
</evidence>
<dbReference type="Gene3D" id="3.30.70.1290">
    <property type="entry name" value="Transposase IS200-like"/>
    <property type="match status" value="1"/>
</dbReference>
<name>A0A2P1PNC1_9GAMM</name>
<dbReference type="AlphaFoldDB" id="A0A2P1PNC1"/>
<evidence type="ECO:0000313" key="3">
    <source>
        <dbReference type="Proteomes" id="UP000241074"/>
    </source>
</evidence>
<reference evidence="2 3" key="2">
    <citation type="submission" date="2018-03" db="EMBL/GenBank/DDBJ databases">
        <authorList>
            <person name="Keele B.F."/>
        </authorList>
    </citation>
    <scope>NUCLEOTIDE SEQUENCE [LARGE SCALE GENOMIC DNA]</scope>
    <source>
        <strain evidence="2 3">D13</strain>
    </source>
</reference>
<dbReference type="GO" id="GO:0043565">
    <property type="term" value="F:sequence-specific DNA binding"/>
    <property type="evidence" value="ECO:0007669"/>
    <property type="project" value="TreeGrafter"/>
</dbReference>
<feature type="domain" description="Transposase IS200-like" evidence="1">
    <location>
        <begin position="75"/>
        <end position="190"/>
    </location>
</feature>
<dbReference type="Proteomes" id="UP000241074">
    <property type="component" value="Chromosome"/>
</dbReference>